<dbReference type="PANTHER" id="PTHR11911:SF111">
    <property type="entry name" value="INOSINE-5'-MONOPHOSPHATE DEHYDROGENASE"/>
    <property type="match status" value="1"/>
</dbReference>
<keyword evidence="7" id="KW-0520">NAD</keyword>
<protein>
    <submittedName>
        <fullName evidence="9">Inosine 5'-monophosphate dehydrogenase</fullName>
    </submittedName>
</protein>
<dbReference type="FunFam" id="3.20.20.70:FF:000424">
    <property type="entry name" value="Inosine-5'-monophosphate dehydrogenase 2"/>
    <property type="match status" value="1"/>
</dbReference>
<dbReference type="Pfam" id="PF00478">
    <property type="entry name" value="IMPDH"/>
    <property type="match status" value="1"/>
</dbReference>
<evidence type="ECO:0000256" key="3">
    <source>
        <dbReference type="ARBA" id="ARBA00022749"/>
    </source>
</evidence>
<comment type="cofactor">
    <cofactor evidence="1">
        <name>K(+)</name>
        <dbReference type="ChEBI" id="CHEBI:29103"/>
    </cofactor>
</comment>
<organism evidence="9 10">
    <name type="scientific">Entomoplasma freundtii</name>
    <dbReference type="NCBI Taxonomy" id="74700"/>
    <lineage>
        <taxon>Bacteria</taxon>
        <taxon>Bacillati</taxon>
        <taxon>Mycoplasmatota</taxon>
        <taxon>Mollicutes</taxon>
        <taxon>Entomoplasmatales</taxon>
        <taxon>Entomoplasmataceae</taxon>
        <taxon>Entomoplasma</taxon>
    </lineage>
</organism>
<reference evidence="9 10" key="1">
    <citation type="submission" date="2017-11" db="EMBL/GenBank/DDBJ databases">
        <title>Genome sequence of Entomoplasma freundtii BARC 318 (ATCC 51999).</title>
        <authorList>
            <person name="Lo W.-S."/>
            <person name="Gasparich G.E."/>
            <person name="Kuo C.-H."/>
        </authorList>
    </citation>
    <scope>NUCLEOTIDE SEQUENCE [LARGE SCALE GENOMIC DNA]</scope>
    <source>
        <strain evidence="9 10">BARC 318</strain>
    </source>
</reference>
<dbReference type="Proteomes" id="UP000232222">
    <property type="component" value="Chromosome"/>
</dbReference>
<sequence length="373" mass="39445">MEKIVMDGITFDDVLLIPQKSSVLPFEVNLETKITPKITLKIPFMSAAMDTVTTSKMAIAMAQLGGVGVIHKNFSINEQVAEISKVKKQIPKNLDTALINSEGLYIVGAAVSTGDDTLTLQRVARLVEAGVDFIVVDSAHGHSEKVISLVKTLRLHFPNLEMIAGNIATAQAAVDLVTAGANAVKVGIGPGSICTTRVIAGVGVPQISALLEVGRYCQENGIPYIADGGIKYSGDVAKALGAGASAVMLGNMLAGTIEAPGELINIDGQTYKTYVGMGSIAAMNRGSSDRYFQKKDQKLVPEGIESIVVAKGSVVDVIFQLVGGLRSGMGYTGNATIADLRNKAQFVRITNAGLVESHTHDVRMFKQAPNYRK</sequence>
<dbReference type="PROSITE" id="PS00487">
    <property type="entry name" value="IMP_DH_GMP_RED"/>
    <property type="match status" value="1"/>
</dbReference>
<evidence type="ECO:0000256" key="7">
    <source>
        <dbReference type="ARBA" id="ARBA00023027"/>
    </source>
</evidence>
<evidence type="ECO:0000256" key="2">
    <source>
        <dbReference type="ARBA" id="ARBA00005502"/>
    </source>
</evidence>
<accession>A0A2K8NS00</accession>
<dbReference type="SUPFAM" id="SSF51412">
    <property type="entry name" value="Inosine monophosphate dehydrogenase (IMPDH)"/>
    <property type="match status" value="1"/>
</dbReference>
<comment type="similarity">
    <text evidence="2">Belongs to the IMPDH/GMPR family.</text>
</comment>
<evidence type="ECO:0000256" key="6">
    <source>
        <dbReference type="ARBA" id="ARBA00023002"/>
    </source>
</evidence>
<keyword evidence="10" id="KW-1185">Reference proteome</keyword>
<name>A0A2K8NS00_9MOLU</name>
<evidence type="ECO:0000256" key="4">
    <source>
        <dbReference type="ARBA" id="ARBA00022755"/>
    </source>
</evidence>
<keyword evidence="3" id="KW-0332">GMP biosynthesis</keyword>
<dbReference type="SMART" id="SM01240">
    <property type="entry name" value="IMPDH"/>
    <property type="match status" value="1"/>
</dbReference>
<keyword evidence="5" id="KW-0630">Potassium</keyword>
<dbReference type="KEGG" id="efr:EFREU_v1c03000"/>
<dbReference type="RefSeq" id="WP_100609277.1">
    <property type="nucleotide sequence ID" value="NZ_CP024962.1"/>
</dbReference>
<dbReference type="PANTHER" id="PTHR11911">
    <property type="entry name" value="INOSINE-5-MONOPHOSPHATE DEHYDROGENASE RELATED"/>
    <property type="match status" value="1"/>
</dbReference>
<gene>
    <name evidence="9" type="primary">guaB</name>
    <name evidence="9" type="ORF">EFREU_v1c03000</name>
</gene>
<dbReference type="AlphaFoldDB" id="A0A2K8NS00"/>
<keyword evidence="4" id="KW-0658">Purine biosynthesis</keyword>
<evidence type="ECO:0000313" key="9">
    <source>
        <dbReference type="EMBL" id="ATZ16326.1"/>
    </source>
</evidence>
<dbReference type="GO" id="GO:0006177">
    <property type="term" value="P:GMP biosynthetic process"/>
    <property type="evidence" value="ECO:0007669"/>
    <property type="project" value="UniProtKB-KW"/>
</dbReference>
<dbReference type="CDD" id="cd00381">
    <property type="entry name" value="IMPDH"/>
    <property type="match status" value="1"/>
</dbReference>
<dbReference type="Gene3D" id="3.20.20.70">
    <property type="entry name" value="Aldolase class I"/>
    <property type="match status" value="2"/>
</dbReference>
<dbReference type="GO" id="GO:0003938">
    <property type="term" value="F:IMP dehydrogenase activity"/>
    <property type="evidence" value="ECO:0007669"/>
    <property type="project" value="UniProtKB-EC"/>
</dbReference>
<dbReference type="InterPro" id="IPR015875">
    <property type="entry name" value="IMP_DH/GMP_Rdtase_CS"/>
</dbReference>
<dbReference type="InterPro" id="IPR013785">
    <property type="entry name" value="Aldolase_TIM"/>
</dbReference>
<evidence type="ECO:0000256" key="8">
    <source>
        <dbReference type="ARBA" id="ARBA00048028"/>
    </source>
</evidence>
<dbReference type="EMBL" id="CP024962">
    <property type="protein sequence ID" value="ATZ16326.1"/>
    <property type="molecule type" value="Genomic_DNA"/>
</dbReference>
<dbReference type="InterPro" id="IPR005990">
    <property type="entry name" value="IMP_DH"/>
</dbReference>
<dbReference type="GO" id="GO:0006183">
    <property type="term" value="P:GTP biosynthetic process"/>
    <property type="evidence" value="ECO:0007669"/>
    <property type="project" value="TreeGrafter"/>
</dbReference>
<evidence type="ECO:0000256" key="1">
    <source>
        <dbReference type="ARBA" id="ARBA00001958"/>
    </source>
</evidence>
<dbReference type="InterPro" id="IPR001093">
    <property type="entry name" value="IMP_DH_GMPRt"/>
</dbReference>
<evidence type="ECO:0000313" key="10">
    <source>
        <dbReference type="Proteomes" id="UP000232222"/>
    </source>
</evidence>
<dbReference type="OrthoDB" id="9805398at2"/>
<proteinExistence type="inferred from homology"/>
<comment type="catalytic activity">
    <reaction evidence="8">
        <text>IMP + NAD(+) + H2O = XMP + NADH + H(+)</text>
        <dbReference type="Rhea" id="RHEA:11708"/>
        <dbReference type="ChEBI" id="CHEBI:15377"/>
        <dbReference type="ChEBI" id="CHEBI:15378"/>
        <dbReference type="ChEBI" id="CHEBI:57464"/>
        <dbReference type="ChEBI" id="CHEBI:57540"/>
        <dbReference type="ChEBI" id="CHEBI:57945"/>
        <dbReference type="ChEBI" id="CHEBI:58053"/>
        <dbReference type="EC" id="1.1.1.205"/>
    </reaction>
</comment>
<keyword evidence="6" id="KW-0560">Oxidoreductase</keyword>
<evidence type="ECO:0000256" key="5">
    <source>
        <dbReference type="ARBA" id="ARBA00022958"/>
    </source>
</evidence>